<dbReference type="EMBL" id="JAKZEU010000005">
    <property type="protein sequence ID" value="MCQ0971544.1"/>
    <property type="molecule type" value="Genomic_DNA"/>
</dbReference>
<name>A0ABT1MTT5_9RHOB</name>
<evidence type="ECO:0000259" key="2">
    <source>
        <dbReference type="Pfam" id="PF22763"/>
    </source>
</evidence>
<dbReference type="InterPro" id="IPR045455">
    <property type="entry name" value="NrS-1_pol-like_helicase"/>
</dbReference>
<evidence type="ECO:0000313" key="3">
    <source>
        <dbReference type="EMBL" id="MCQ0971544.1"/>
    </source>
</evidence>
<comment type="caution">
    <text evidence="3">The sequence shown here is derived from an EMBL/GenBank/DDBJ whole genome shotgun (WGS) entry which is preliminary data.</text>
</comment>
<accession>A0ABT1MTT5</accession>
<reference evidence="3 4" key="1">
    <citation type="submission" date="2022-03" db="EMBL/GenBank/DDBJ databases">
        <authorList>
            <person name="He Y."/>
        </authorList>
    </citation>
    <scope>NUCLEOTIDE SEQUENCE [LARGE SCALE GENOMIC DNA]</scope>
    <source>
        <strain evidence="3 4">TK19116</strain>
    </source>
</reference>
<dbReference type="InterPro" id="IPR054468">
    <property type="entry name" value="NrSPol-like_HBD"/>
</dbReference>
<dbReference type="Pfam" id="PF22763">
    <property type="entry name" value="NrS1-1_pol-like_HBD"/>
    <property type="match status" value="1"/>
</dbReference>
<feature type="domain" description="NrS-1 polymerase-like helicase" evidence="1">
    <location>
        <begin position="547"/>
        <end position="656"/>
    </location>
</feature>
<organism evidence="3 4">
    <name type="scientific">Paracoccus albicereus</name>
    <dbReference type="NCBI Taxonomy" id="2922394"/>
    <lineage>
        <taxon>Bacteria</taxon>
        <taxon>Pseudomonadati</taxon>
        <taxon>Pseudomonadota</taxon>
        <taxon>Alphaproteobacteria</taxon>
        <taxon>Rhodobacterales</taxon>
        <taxon>Paracoccaceae</taxon>
        <taxon>Paracoccus</taxon>
    </lineage>
</organism>
<protein>
    <submittedName>
        <fullName evidence="3">DUF5906 domain-containing protein</fullName>
    </submittedName>
</protein>
<sequence length="823" mass="92612">MVRKAEGKPRHARLSGQNQLARGIPKLSRNKFVLNLSGLVAYPRVFQNGLTQSVPLTMQPYRQFVVWRLEYRNGNPKATKVPYDPKTGIRASSTDPTTWGYLSDAQQRMEQGGYTGIGFVFAEDDPFCFLDFDDCIDDTGNWIDGTSLWKLFEGSAWEISQSGNGFHVIVTTRDKAALSRHVNKWRRPDGGMNECYGSGRFVAFGPHGWQGEPQPADTMLQCFVPLRSRGGADPLEWRDRAIDGYDGPSDDDTLLRRMLNSRGGAATIFKTAAPFRALWEGDTVELSKFHPDASGKGKPFDHSSADMALMNHLAWWTGCDHARMWRLFKRSSLYRPEKERTALRALDKAASEKAARGSYLKSREQRMKEAGAIGEGERLELITPKMTLDEMSEKLVFIRHGNGVADRTRRTAQKMESARTDYSASKHEIETGKIDKETGLPVLKTVSTFETWRQSEKLTVDQLTWQPGEDQFCKPLEEHGIAFNTYRPLLLGAAPKNWKEWINPFVSLVEFLVPMEAERNRFYQWLAHIIQRPFELPHTCYLFFTPAHGTGRGTLAEMLARVFKGYAAIGVAPDMAITDGFNGRLSRKLIATVDEVREGARNPHSKEAQAFKSRVNESNRHINPKFGIQSVEKNCMRWLFFSQHEDALPFDNHDRRVIVIANPTKANSPEWYSWLHQYLEGGAIEQAFVASVQQYLASFDLTGFNPGAHAPMNEAKRRAIAAMESEALRAARQFAATWGEGLATTADLRAFVGDDDWPSHSRGASDLIKAAGMMAGKKVTIDRKAEKLLIVNPNGFPPDFVQGWPVHEIAAIIRRGRQSFGNS</sequence>
<proteinExistence type="predicted"/>
<feature type="domain" description="NrS-1 polymerase-like HBD" evidence="2">
    <location>
        <begin position="302"/>
        <end position="340"/>
    </location>
</feature>
<evidence type="ECO:0000313" key="4">
    <source>
        <dbReference type="Proteomes" id="UP001203945"/>
    </source>
</evidence>
<dbReference type="Pfam" id="PF19263">
    <property type="entry name" value="DUF5906"/>
    <property type="match status" value="1"/>
</dbReference>
<evidence type="ECO:0000259" key="1">
    <source>
        <dbReference type="Pfam" id="PF19263"/>
    </source>
</evidence>
<dbReference type="Proteomes" id="UP001203945">
    <property type="component" value="Unassembled WGS sequence"/>
</dbReference>
<keyword evidence="4" id="KW-1185">Reference proteome</keyword>
<gene>
    <name evidence="3" type="ORF">MLD63_14050</name>
</gene>